<dbReference type="Proteomes" id="UP000198406">
    <property type="component" value="Unassembled WGS sequence"/>
</dbReference>
<dbReference type="Pfam" id="PF14226">
    <property type="entry name" value="DIOX_N"/>
    <property type="match status" value="1"/>
</dbReference>
<comment type="caution">
    <text evidence="3">The sequence shown here is derived from an EMBL/GenBank/DDBJ whole genome shotgun (WGS) entry which is preliminary data.</text>
</comment>
<dbReference type="InterPro" id="IPR026992">
    <property type="entry name" value="DIOX_N"/>
</dbReference>
<dbReference type="EMBL" id="BDSP01000007">
    <property type="protein sequence ID" value="GAX09343.1"/>
    <property type="molecule type" value="Genomic_DNA"/>
</dbReference>
<gene>
    <name evidence="3" type="ORF">FisN_6Lh288</name>
</gene>
<dbReference type="InterPro" id="IPR027443">
    <property type="entry name" value="IPNS-like_sf"/>
</dbReference>
<feature type="domain" description="Isopenicillin N synthase-like Fe(2+) 2OG dioxygenase" evidence="1">
    <location>
        <begin position="522"/>
        <end position="607"/>
    </location>
</feature>
<evidence type="ECO:0000313" key="3">
    <source>
        <dbReference type="EMBL" id="GAX09343.1"/>
    </source>
</evidence>
<feature type="domain" description="Non-haem dioxygenase N-terminal" evidence="2">
    <location>
        <begin position="307"/>
        <end position="435"/>
    </location>
</feature>
<reference evidence="3 4" key="1">
    <citation type="journal article" date="2015" name="Plant Cell">
        <title>Oil accumulation by the oleaginous diatom Fistulifera solaris as revealed by the genome and transcriptome.</title>
        <authorList>
            <person name="Tanaka T."/>
            <person name="Maeda Y."/>
            <person name="Veluchamy A."/>
            <person name="Tanaka M."/>
            <person name="Abida H."/>
            <person name="Marechal E."/>
            <person name="Bowler C."/>
            <person name="Muto M."/>
            <person name="Sunaga Y."/>
            <person name="Tanaka M."/>
            <person name="Yoshino T."/>
            <person name="Taniguchi T."/>
            <person name="Fukuda Y."/>
            <person name="Nemoto M."/>
            <person name="Matsumoto M."/>
            <person name="Wong P.S."/>
            <person name="Aburatani S."/>
            <person name="Fujibuchi W."/>
        </authorList>
    </citation>
    <scope>NUCLEOTIDE SEQUENCE [LARGE SCALE GENOMIC DNA]</scope>
    <source>
        <strain evidence="3 4">JPCC DA0580</strain>
    </source>
</reference>
<dbReference type="InParanoid" id="A0A1Z5J5S9"/>
<name>A0A1Z5J5S9_FISSO</name>
<proteinExistence type="predicted"/>
<evidence type="ECO:0000313" key="4">
    <source>
        <dbReference type="Proteomes" id="UP000198406"/>
    </source>
</evidence>
<dbReference type="SUPFAM" id="SSF51197">
    <property type="entry name" value="Clavaminate synthase-like"/>
    <property type="match status" value="1"/>
</dbReference>
<organism evidence="3 4">
    <name type="scientific">Fistulifera solaris</name>
    <name type="common">Oleaginous diatom</name>
    <dbReference type="NCBI Taxonomy" id="1519565"/>
    <lineage>
        <taxon>Eukaryota</taxon>
        <taxon>Sar</taxon>
        <taxon>Stramenopiles</taxon>
        <taxon>Ochrophyta</taxon>
        <taxon>Bacillariophyta</taxon>
        <taxon>Bacillariophyceae</taxon>
        <taxon>Bacillariophycidae</taxon>
        <taxon>Naviculales</taxon>
        <taxon>Naviculaceae</taxon>
        <taxon>Fistulifera</taxon>
    </lineage>
</organism>
<accession>A0A1Z5J5S9</accession>
<evidence type="ECO:0000259" key="1">
    <source>
        <dbReference type="Pfam" id="PF03171"/>
    </source>
</evidence>
<dbReference type="PANTHER" id="PTHR47990">
    <property type="entry name" value="2-OXOGLUTARATE (2OG) AND FE(II)-DEPENDENT OXYGENASE SUPERFAMILY PROTEIN-RELATED"/>
    <property type="match status" value="1"/>
</dbReference>
<evidence type="ECO:0000259" key="2">
    <source>
        <dbReference type="Pfam" id="PF14226"/>
    </source>
</evidence>
<evidence type="ECO:0008006" key="5">
    <source>
        <dbReference type="Google" id="ProtNLM"/>
    </source>
</evidence>
<keyword evidence="4" id="KW-1185">Reference proteome</keyword>
<dbReference type="InterPro" id="IPR050231">
    <property type="entry name" value="Iron_ascorbate_oxido_reductase"/>
</dbReference>
<dbReference type="InterPro" id="IPR044861">
    <property type="entry name" value="IPNS-like_FE2OG_OXY"/>
</dbReference>
<protein>
    <recommendedName>
        <fullName evidence="5">Fe2OG dioxygenase domain-containing protein</fullName>
    </recommendedName>
</protein>
<dbReference type="Gene3D" id="2.60.120.330">
    <property type="entry name" value="B-lactam Antibiotic, Isopenicillin N Synthase, Chain"/>
    <property type="match status" value="1"/>
</dbReference>
<dbReference type="AlphaFoldDB" id="A0A1Z5J5S9"/>
<dbReference type="OrthoDB" id="288590at2759"/>
<sequence>MTDSGNDPVIRRRPVRSLRCRNGLIRFANNRTSQNGEDGIIERLFELLPNGSHTSWCVDVGAWDGVHLSNTHSLLVGTPTRKWKGVLIEADVHKYEELIALHQTLGNICLREEVSGLENNPRSLTNLLRSSTMSGNEVPRHFEFLCIDIDGADYWVWHDLLMEGTYRSKVVCIEFNPTMPDDLIFIPCRSDKVRQGASLSALVELANRFDYVLVETTLYNAFFVETQLYNAYLKEEIPDTSIEALHNITMGTSLYQLYDGTLKLWGCKKLLWHRIPLDESKLQMVASGQRSFPFEPNVHIDNFDFSPVVDLAPFVAREGVVDDRRQARIRCTGLLIDQLKKDGFCYVRGLGLSQQICQDALMQTNALLQDASEDVRRLCLTKDRARRGYSPMNVENFASLVGENGPNDLVKKYRIGPLDPKHSGPLLQPNIWPPEDQWQNAASFRQTMEGFYSKMCSAGAMIVDAICEGLVDEIPEMKSALNPLLSSSDETESNKTSILTLLSYQVTSRHKKARKKQMAPLVAAHTDVGVITILLFDHGDCATLQRSNGKGGWVDVRLPKSMTGDPVFVVNMADCFSDLTGGRVPSTLHRVVASDGTHPRNCCALFVGLEANTILQVDGKSMTYEEWRRDRIQKAQNVLQMKAKE</sequence>
<dbReference type="Pfam" id="PF03171">
    <property type="entry name" value="2OG-FeII_Oxy"/>
    <property type="match status" value="1"/>
</dbReference>